<reference evidence="1 2" key="1">
    <citation type="journal article" date="2011" name="J. Bacteriol.">
        <title>Genome sequence of 'Pedosphaera parvula' Ellin514, an aerobic Verrucomicrobial isolate from pasture soil.</title>
        <authorList>
            <person name="Kant R."/>
            <person name="van Passel M.W."/>
            <person name="Sangwan P."/>
            <person name="Palva A."/>
            <person name="Lucas S."/>
            <person name="Copeland A."/>
            <person name="Lapidus A."/>
            <person name="Glavina Del Rio T."/>
            <person name="Dalin E."/>
            <person name="Tice H."/>
            <person name="Bruce D."/>
            <person name="Goodwin L."/>
            <person name="Pitluck S."/>
            <person name="Chertkov O."/>
            <person name="Larimer F.W."/>
            <person name="Land M.L."/>
            <person name="Hauser L."/>
            <person name="Brettin T.S."/>
            <person name="Detter J.C."/>
            <person name="Han S."/>
            <person name="de Vos W.M."/>
            <person name="Janssen P.H."/>
            <person name="Smidt H."/>
        </authorList>
    </citation>
    <scope>NUCLEOTIDE SEQUENCE [LARGE SCALE GENOMIC DNA]</scope>
    <source>
        <strain evidence="1 2">Ellin514</strain>
    </source>
</reference>
<sequence length="295" mass="32552" precursor="true">MLWLGLPAIAVAVVFALLWHRSGMAARTDASAVADGSVVRIQTGEERMSNGVRCVSFMLELARELPEGQKDFRRQLTSLAGVQFFNDCLMAKMSKGYITTTTNKLRQNFFNMVAQVFTNHIPMELSGEFNGLLLEHNNGPTPLEVMVPDTQLLSDYPNLGLANGFKHAFAGRNSTHVTIDEQYRWISQSPEQAQVLKALEAAFQEAGIKDVEQSDLKDTCLLLGGERAFAFRAFGKEDPARCQTLVEAVEKVLRWRLVNMYGLDEAAAQTVVKAVSKVHVDGFSGAGMQPPSVIR</sequence>
<organism evidence="1 2">
    <name type="scientific">Pedosphaera parvula (strain Ellin514)</name>
    <dbReference type="NCBI Taxonomy" id="320771"/>
    <lineage>
        <taxon>Bacteria</taxon>
        <taxon>Pseudomonadati</taxon>
        <taxon>Verrucomicrobiota</taxon>
        <taxon>Pedosphaerae</taxon>
        <taxon>Pedosphaerales</taxon>
        <taxon>Pedosphaeraceae</taxon>
        <taxon>Pedosphaera</taxon>
    </lineage>
</organism>
<evidence type="ECO:0000313" key="1">
    <source>
        <dbReference type="EMBL" id="EEF63467.1"/>
    </source>
</evidence>
<comment type="caution">
    <text evidence="1">The sequence shown here is derived from an EMBL/GenBank/DDBJ whole genome shotgun (WGS) entry which is preliminary data.</text>
</comment>
<dbReference type="EMBL" id="ABOX02000001">
    <property type="protein sequence ID" value="EEF63467.1"/>
    <property type="molecule type" value="Genomic_DNA"/>
</dbReference>
<protein>
    <submittedName>
        <fullName evidence="1">Uncharacterized protein</fullName>
    </submittedName>
</protein>
<dbReference type="STRING" id="320771.Cflav_PD6102"/>
<gene>
    <name evidence="1" type="ORF">Cflav_PD6102</name>
</gene>
<dbReference type="Proteomes" id="UP000003688">
    <property type="component" value="Unassembled WGS sequence"/>
</dbReference>
<accession>B9XAC6</accession>
<proteinExistence type="predicted"/>
<dbReference type="AlphaFoldDB" id="B9XAC6"/>
<evidence type="ECO:0000313" key="2">
    <source>
        <dbReference type="Proteomes" id="UP000003688"/>
    </source>
</evidence>
<name>B9XAC6_PEDPL</name>
<keyword evidence="2" id="KW-1185">Reference proteome</keyword>